<dbReference type="EMBL" id="JAQNDL010000003">
    <property type="protein sequence ID" value="MDC0720883.1"/>
    <property type="molecule type" value="Genomic_DNA"/>
</dbReference>
<comment type="caution">
    <text evidence="2">The sequence shown here is derived from an EMBL/GenBank/DDBJ whole genome shotgun (WGS) entry which is preliminary data.</text>
</comment>
<dbReference type="RefSeq" id="WP_272089392.1">
    <property type="nucleotide sequence ID" value="NZ_JAQNDL010000003.1"/>
</dbReference>
<evidence type="ECO:0000313" key="2">
    <source>
        <dbReference type="EMBL" id="MDC0720883.1"/>
    </source>
</evidence>
<sequence length="148" mass="14709">MAQKTSWSAGQVLAQAEGSIGTTLRVAVANYYKGQDLGTAQALRMVETDTEAAELVTAIRQGRVHEVLMVAASAALGAIAGALSQKAVSNATVGGVPPVTALGALPTVAGLAAPISLSGRSMLAAGGLSYITGAVIYSMLAPTTEVAP</sequence>
<accession>A0ABT5E610</accession>
<feature type="transmembrane region" description="Helical" evidence="1">
    <location>
        <begin position="122"/>
        <end position="140"/>
    </location>
</feature>
<evidence type="ECO:0000256" key="1">
    <source>
        <dbReference type="SAM" id="Phobius"/>
    </source>
</evidence>
<keyword evidence="3" id="KW-1185">Reference proteome</keyword>
<proteinExistence type="predicted"/>
<reference evidence="2 3" key="1">
    <citation type="submission" date="2022-11" db="EMBL/GenBank/DDBJ databases">
        <title>Minimal conservation of predation-associated metabolite biosynthetic gene clusters underscores biosynthetic potential of Myxococcota including descriptions for ten novel species: Archangium lansinium sp. nov., Myxococcus landrumus sp. nov., Nannocystis bai.</title>
        <authorList>
            <person name="Ahearne A."/>
            <person name="Stevens C."/>
            <person name="Dowd S."/>
        </authorList>
    </citation>
    <scope>NUCLEOTIDE SEQUENCE [LARGE SCALE GENOMIC DNA]</scope>
    <source>
        <strain evidence="2 3">BB15-2</strain>
    </source>
</reference>
<organism evidence="2 3">
    <name type="scientific">Nannocystis bainbridge</name>
    <dbReference type="NCBI Taxonomy" id="2995303"/>
    <lineage>
        <taxon>Bacteria</taxon>
        <taxon>Pseudomonadati</taxon>
        <taxon>Myxococcota</taxon>
        <taxon>Polyangia</taxon>
        <taxon>Nannocystales</taxon>
        <taxon>Nannocystaceae</taxon>
        <taxon>Nannocystis</taxon>
    </lineage>
</organism>
<protein>
    <submittedName>
        <fullName evidence="2">Uncharacterized protein</fullName>
    </submittedName>
</protein>
<name>A0ABT5E610_9BACT</name>
<dbReference type="Proteomes" id="UP001221686">
    <property type="component" value="Unassembled WGS sequence"/>
</dbReference>
<feature type="transmembrane region" description="Helical" evidence="1">
    <location>
        <begin position="67"/>
        <end position="84"/>
    </location>
</feature>
<keyword evidence="1" id="KW-1133">Transmembrane helix</keyword>
<feature type="transmembrane region" description="Helical" evidence="1">
    <location>
        <begin position="96"/>
        <end position="115"/>
    </location>
</feature>
<keyword evidence="1" id="KW-0812">Transmembrane</keyword>
<keyword evidence="1" id="KW-0472">Membrane</keyword>
<gene>
    <name evidence="2" type="ORF">POL25_28520</name>
</gene>
<evidence type="ECO:0000313" key="3">
    <source>
        <dbReference type="Proteomes" id="UP001221686"/>
    </source>
</evidence>